<name>A0A3B1AEX6_9ZZZZ</name>
<dbReference type="EMBL" id="UOFV01000469">
    <property type="protein sequence ID" value="VAX04406.1"/>
    <property type="molecule type" value="Genomic_DNA"/>
</dbReference>
<dbReference type="PANTHER" id="PTHR30381:SF0">
    <property type="entry name" value="FLAGELLAR P-RING PROTEIN"/>
    <property type="match status" value="1"/>
</dbReference>
<organism evidence="4">
    <name type="scientific">hydrothermal vent metagenome</name>
    <dbReference type="NCBI Taxonomy" id="652676"/>
    <lineage>
        <taxon>unclassified sequences</taxon>
        <taxon>metagenomes</taxon>
        <taxon>ecological metagenomes</taxon>
    </lineage>
</organism>
<dbReference type="GO" id="GO:0071973">
    <property type="term" value="P:bacterial-type flagellum-dependent cell motility"/>
    <property type="evidence" value="ECO:0007669"/>
    <property type="project" value="InterPro"/>
</dbReference>
<proteinExistence type="inferred from homology"/>
<keyword evidence="3" id="KW-0732">Signal</keyword>
<keyword evidence="4" id="KW-0282">Flagellum</keyword>
<dbReference type="PANTHER" id="PTHR30381">
    <property type="entry name" value="FLAGELLAR P-RING PERIPLASMIC PROTEIN FLGI"/>
    <property type="match status" value="1"/>
</dbReference>
<keyword evidence="4" id="KW-0969">Cilium</keyword>
<evidence type="ECO:0000256" key="3">
    <source>
        <dbReference type="ARBA" id="ARBA00022729"/>
    </source>
</evidence>
<dbReference type="NCBIfam" id="NF003676">
    <property type="entry name" value="PRK05303.1"/>
    <property type="match status" value="1"/>
</dbReference>
<dbReference type="InterPro" id="IPR001782">
    <property type="entry name" value="Flag_FlgI"/>
</dbReference>
<reference evidence="4" key="1">
    <citation type="submission" date="2018-06" db="EMBL/GenBank/DDBJ databases">
        <authorList>
            <person name="Zhirakovskaya E."/>
        </authorList>
    </citation>
    <scope>NUCLEOTIDE SEQUENCE</scope>
</reference>
<dbReference type="GO" id="GO:0009428">
    <property type="term" value="C:bacterial-type flagellum basal body, distal rod, P ring"/>
    <property type="evidence" value="ECO:0007669"/>
    <property type="project" value="InterPro"/>
</dbReference>
<evidence type="ECO:0000313" key="4">
    <source>
        <dbReference type="EMBL" id="VAX04406.1"/>
    </source>
</evidence>
<dbReference type="Pfam" id="PF02119">
    <property type="entry name" value="FlgI"/>
    <property type="match status" value="1"/>
</dbReference>
<dbReference type="GO" id="GO:0030288">
    <property type="term" value="C:outer membrane-bounded periplasmic space"/>
    <property type="evidence" value="ECO:0007669"/>
    <property type="project" value="InterPro"/>
</dbReference>
<sequence>MGLSNGNAKKYSITLLFLICIILSVNAQAERLKDITSIAGVRSNQLVGYGLVVGLDGTGDQTSQAPYAVQSLKSMLSQFGITVPEGVNPKLKNVAAVSLHAELPPFAKPGLSIDVTVSSIANSKSLRGGTLLMAPLKGADGKIYAIAQGNVVVGGFGVGADGSSITVNVPSVGRIANGAMVERSVTTAFLQGNSLTLNLHAPDFTTANRVARIINKNIGDGTAQAIDAISIKVNAPRDPAQRVAFMSLLEQFEVIPGEAAAKIVVNSRTGTIIIGQHVRVMPAAITHGSLTVTIAARPEVSQPAPLSEGETVVVPRTDIAVSEEAKPMFLFQPGVSLNDIVQAINEVGATPSDLIAILEALKESGALRANLLVI</sequence>
<comment type="function">
    <text evidence="1">Assembles around the rod to form the L-ring and probably protects the motor/basal body from shearing forces during rotation.</text>
</comment>
<dbReference type="AlphaFoldDB" id="A0A3B1AEX6"/>
<comment type="subcellular location">
    <subcellularLocation>
        <location evidence="2">Bacterial flagellum basal body</location>
    </subcellularLocation>
</comment>
<dbReference type="PRINTS" id="PR01010">
    <property type="entry name" value="FLGPRINGFLGI"/>
</dbReference>
<keyword evidence="4" id="KW-0966">Cell projection</keyword>
<dbReference type="GO" id="GO:0005198">
    <property type="term" value="F:structural molecule activity"/>
    <property type="evidence" value="ECO:0007669"/>
    <property type="project" value="InterPro"/>
</dbReference>
<dbReference type="HAMAP" id="MF_00416">
    <property type="entry name" value="FlgI"/>
    <property type="match status" value="1"/>
</dbReference>
<protein>
    <submittedName>
        <fullName evidence="4">Flagellar P-ring protein FlgI</fullName>
    </submittedName>
</protein>
<accession>A0A3B1AEX6</accession>
<evidence type="ECO:0000256" key="2">
    <source>
        <dbReference type="ARBA" id="ARBA00004117"/>
    </source>
</evidence>
<gene>
    <name evidence="4" type="ORF">MNBD_GAMMA19-1251</name>
</gene>
<evidence type="ECO:0000256" key="1">
    <source>
        <dbReference type="ARBA" id="ARBA00002591"/>
    </source>
</evidence>